<organism evidence="8 9">
    <name type="scientific">Photobacterium frigidiphilum</name>
    <dbReference type="NCBI Taxonomy" id="264736"/>
    <lineage>
        <taxon>Bacteria</taxon>
        <taxon>Pseudomonadati</taxon>
        <taxon>Pseudomonadota</taxon>
        <taxon>Gammaproteobacteria</taxon>
        <taxon>Vibrionales</taxon>
        <taxon>Vibrionaceae</taxon>
        <taxon>Photobacterium</taxon>
    </lineage>
</organism>
<dbReference type="NCBIfam" id="TIGR00229">
    <property type="entry name" value="sensory_box"/>
    <property type="match status" value="1"/>
</dbReference>
<evidence type="ECO:0000256" key="4">
    <source>
        <dbReference type="PROSITE-ProRule" id="PRU00284"/>
    </source>
</evidence>
<dbReference type="GO" id="GO:0007165">
    <property type="term" value="P:signal transduction"/>
    <property type="evidence" value="ECO:0007669"/>
    <property type="project" value="UniProtKB-KW"/>
</dbReference>
<evidence type="ECO:0000256" key="1">
    <source>
        <dbReference type="ARBA" id="ARBA00004370"/>
    </source>
</evidence>
<gene>
    <name evidence="8" type="ORF">C9J12_24260</name>
</gene>
<comment type="similarity">
    <text evidence="3">Belongs to the methyl-accepting chemotaxis (MCP) protein family.</text>
</comment>
<dbReference type="InterPro" id="IPR004089">
    <property type="entry name" value="MCPsignal_dom"/>
</dbReference>
<dbReference type="InterPro" id="IPR035965">
    <property type="entry name" value="PAS-like_dom_sf"/>
</dbReference>
<accession>A0A2T3J8F9</accession>
<evidence type="ECO:0008006" key="10">
    <source>
        <dbReference type="Google" id="ProtNLM"/>
    </source>
</evidence>
<dbReference type="SMART" id="SM00091">
    <property type="entry name" value="PAS"/>
    <property type="match status" value="1"/>
</dbReference>
<evidence type="ECO:0000313" key="9">
    <source>
        <dbReference type="Proteomes" id="UP000240987"/>
    </source>
</evidence>
<comment type="subcellular location">
    <subcellularLocation>
        <location evidence="1">Membrane</location>
    </subcellularLocation>
</comment>
<dbReference type="Gene3D" id="1.10.287.950">
    <property type="entry name" value="Methyl-accepting chemotaxis protein"/>
    <property type="match status" value="1"/>
</dbReference>
<dbReference type="Gene3D" id="3.30.450.20">
    <property type="entry name" value="PAS domain"/>
    <property type="match status" value="1"/>
</dbReference>
<evidence type="ECO:0000313" key="8">
    <source>
        <dbReference type="EMBL" id="PSU45080.1"/>
    </source>
</evidence>
<dbReference type="InterPro" id="IPR000014">
    <property type="entry name" value="PAS"/>
</dbReference>
<dbReference type="FunFam" id="1.10.287.950:FF:000001">
    <property type="entry name" value="Methyl-accepting chemotaxis sensory transducer"/>
    <property type="match status" value="1"/>
</dbReference>
<dbReference type="GO" id="GO:0016020">
    <property type="term" value="C:membrane"/>
    <property type="evidence" value="ECO:0007669"/>
    <property type="project" value="UniProtKB-SubCell"/>
</dbReference>
<evidence type="ECO:0000256" key="3">
    <source>
        <dbReference type="ARBA" id="ARBA00029447"/>
    </source>
</evidence>
<feature type="domain" description="Methyl-accepting transducer" evidence="6">
    <location>
        <begin position="245"/>
        <end position="481"/>
    </location>
</feature>
<comment type="caution">
    <text evidence="8">The sequence shown here is derived from an EMBL/GenBank/DDBJ whole genome shotgun (WGS) entry which is preliminary data.</text>
</comment>
<feature type="coiled-coil region" evidence="5">
    <location>
        <begin position="309"/>
        <end position="343"/>
    </location>
</feature>
<feature type="domain" description="PAS" evidence="7">
    <location>
        <begin position="23"/>
        <end position="58"/>
    </location>
</feature>
<evidence type="ECO:0000256" key="2">
    <source>
        <dbReference type="ARBA" id="ARBA00023224"/>
    </source>
</evidence>
<name>A0A2T3J8F9_9GAMM</name>
<dbReference type="RefSeq" id="WP_107245060.1">
    <property type="nucleotide sequence ID" value="NZ_PYMJ01000036.1"/>
</dbReference>
<dbReference type="PANTHER" id="PTHR32089:SF52">
    <property type="entry name" value="CHEMOTAXIS SIGNAL TRANSDUCTION SYSTEM METHYL ACCEPTING SENSORY TRANSDUCER WITH PAS SENSORY DOMAIN"/>
    <property type="match status" value="1"/>
</dbReference>
<keyword evidence="2 4" id="KW-0807">Transducer</keyword>
<dbReference type="OrthoDB" id="5675566at2"/>
<keyword evidence="5" id="KW-0175">Coiled coil</keyword>
<dbReference type="PROSITE" id="PS50112">
    <property type="entry name" value="PAS"/>
    <property type="match status" value="1"/>
</dbReference>
<evidence type="ECO:0000259" key="7">
    <source>
        <dbReference type="PROSITE" id="PS50112"/>
    </source>
</evidence>
<reference evidence="8 9" key="1">
    <citation type="submission" date="2018-01" db="EMBL/GenBank/DDBJ databases">
        <title>Whole genome sequencing of Histamine producing bacteria.</title>
        <authorList>
            <person name="Butler K."/>
        </authorList>
    </citation>
    <scope>NUCLEOTIDE SEQUENCE [LARGE SCALE GENOMIC DNA]</scope>
    <source>
        <strain evidence="8 9">JCM 12947</strain>
    </source>
</reference>
<protein>
    <recommendedName>
        <fullName evidence="10">Chemotaxis protein</fullName>
    </recommendedName>
</protein>
<dbReference type="EMBL" id="PYMJ01000036">
    <property type="protein sequence ID" value="PSU45080.1"/>
    <property type="molecule type" value="Genomic_DNA"/>
</dbReference>
<proteinExistence type="inferred from homology"/>
<keyword evidence="9" id="KW-1185">Reference proteome</keyword>
<dbReference type="Pfam" id="PF08447">
    <property type="entry name" value="PAS_3"/>
    <property type="match status" value="1"/>
</dbReference>
<dbReference type="PANTHER" id="PTHR32089">
    <property type="entry name" value="METHYL-ACCEPTING CHEMOTAXIS PROTEIN MCPB"/>
    <property type="match status" value="1"/>
</dbReference>
<dbReference type="PROSITE" id="PS50111">
    <property type="entry name" value="CHEMOTAXIS_TRANSDUC_2"/>
    <property type="match status" value="1"/>
</dbReference>
<dbReference type="AlphaFoldDB" id="A0A2T3J8F9"/>
<dbReference type="CDD" id="cd00130">
    <property type="entry name" value="PAS"/>
    <property type="match status" value="1"/>
</dbReference>
<evidence type="ECO:0000256" key="5">
    <source>
        <dbReference type="SAM" id="Coils"/>
    </source>
</evidence>
<dbReference type="GO" id="GO:0006935">
    <property type="term" value="P:chemotaxis"/>
    <property type="evidence" value="ECO:0007669"/>
    <property type="project" value="UniProtKB-ARBA"/>
</dbReference>
<evidence type="ECO:0000259" key="6">
    <source>
        <dbReference type="PROSITE" id="PS50111"/>
    </source>
</evidence>
<dbReference type="SUPFAM" id="SSF58104">
    <property type="entry name" value="Methyl-accepting chemotaxis protein (MCP) signaling domain"/>
    <property type="match status" value="1"/>
</dbReference>
<dbReference type="Proteomes" id="UP000240987">
    <property type="component" value="Unassembled WGS sequence"/>
</dbReference>
<dbReference type="SMART" id="SM00283">
    <property type="entry name" value="MA"/>
    <property type="match status" value="1"/>
</dbReference>
<dbReference type="Pfam" id="PF00015">
    <property type="entry name" value="MCPsignal"/>
    <property type="match status" value="1"/>
</dbReference>
<dbReference type="SUPFAM" id="SSF55785">
    <property type="entry name" value="PYP-like sensor domain (PAS domain)"/>
    <property type="match status" value="1"/>
</dbReference>
<sequence>MSATLINKESTFSDNEQLVSTTDTKGVITYCNPLFCRVAGYSPEELIGQNHNIIRHPDMPKAAFADLWQCLRDGKAWRGIVKNKTKDGGFYWVDAYVTPIHEHGKIIGFQSVRVKPKAQWVNVATSAYKQLLNAEKKGRKIAFSLPDSIKFTALATACALPVTASIMHTGMSLQSILSIAPAAVIGLFFRQELINTPRQLKQLQSRYDSVSRLIFSGNDKFSVADFHLKMMSARIRTVLGRMTDSAEPLHDLADQLSDTASRVTHAISSQNDNIHHVANAVNEMSDSARTVSNHASETHSLLDETRFHCDKTRVQLDSTQESLQQLSTQAEQATSATHQLSSEAGKVSTVMSEISGIAAQTNLLALNAAIEAARAGEHGRGFAVVADEVRALSSRTQNATEQIQTSIEQMLTTIENWQNLIESNRDKTNECVNIAEKGAECLQKVESNMLTINQLISQVSSSATQQENLSSEIGQHIHSIADASEQNLQDVADVEKTGSTLKDKVDDFHHLAQQFEDK</sequence>
<dbReference type="InterPro" id="IPR013655">
    <property type="entry name" value="PAS_fold_3"/>
</dbReference>